<gene>
    <name evidence="2" type="ORF">A2140_07990</name>
</gene>
<dbReference type="EMBL" id="MFSQ01000039">
    <property type="protein sequence ID" value="OGI41087.1"/>
    <property type="molecule type" value="Genomic_DNA"/>
</dbReference>
<dbReference type="Pfam" id="PF20549">
    <property type="entry name" value="DUF6763"/>
    <property type="match status" value="1"/>
</dbReference>
<dbReference type="AlphaFoldDB" id="A0A1F6T7H0"/>
<name>A0A1F6T7H0_9PROT</name>
<dbReference type="InterPro" id="IPR046651">
    <property type="entry name" value="DUF6763"/>
</dbReference>
<comment type="caution">
    <text evidence="2">The sequence shown here is derived from an EMBL/GenBank/DDBJ whole genome shotgun (WGS) entry which is preliminary data.</text>
</comment>
<sequence length="94" mass="10832">MPMHEEPLVGATYENPEERTFKVTAFDQDEATVTVEYADGSVETLDLDNWYDMDLEMIDDGEEDDEDEDLDSEEADDEVDLDEDDDDDPDEDEQ</sequence>
<evidence type="ECO:0000313" key="2">
    <source>
        <dbReference type="EMBL" id="OGI41087.1"/>
    </source>
</evidence>
<organism evidence="2 3">
    <name type="scientific">Candidatus Muproteobacteria bacterium RBG_16_62_13</name>
    <dbReference type="NCBI Taxonomy" id="1817756"/>
    <lineage>
        <taxon>Bacteria</taxon>
        <taxon>Pseudomonadati</taxon>
        <taxon>Pseudomonadota</taxon>
        <taxon>Candidatus Muproteobacteria</taxon>
    </lineage>
</organism>
<reference evidence="2 3" key="1">
    <citation type="journal article" date="2016" name="Nat. Commun.">
        <title>Thousands of microbial genomes shed light on interconnected biogeochemical processes in an aquifer system.</title>
        <authorList>
            <person name="Anantharaman K."/>
            <person name="Brown C.T."/>
            <person name="Hug L.A."/>
            <person name="Sharon I."/>
            <person name="Castelle C.J."/>
            <person name="Probst A.J."/>
            <person name="Thomas B.C."/>
            <person name="Singh A."/>
            <person name="Wilkins M.J."/>
            <person name="Karaoz U."/>
            <person name="Brodie E.L."/>
            <person name="Williams K.H."/>
            <person name="Hubbard S.S."/>
            <person name="Banfield J.F."/>
        </authorList>
    </citation>
    <scope>NUCLEOTIDE SEQUENCE [LARGE SCALE GENOMIC DNA]</scope>
</reference>
<dbReference type="Proteomes" id="UP000178379">
    <property type="component" value="Unassembled WGS sequence"/>
</dbReference>
<evidence type="ECO:0000256" key="1">
    <source>
        <dbReference type="SAM" id="MobiDB-lite"/>
    </source>
</evidence>
<feature type="region of interest" description="Disordered" evidence="1">
    <location>
        <begin position="57"/>
        <end position="94"/>
    </location>
</feature>
<accession>A0A1F6T7H0</accession>
<evidence type="ECO:0000313" key="3">
    <source>
        <dbReference type="Proteomes" id="UP000178379"/>
    </source>
</evidence>
<protein>
    <submittedName>
        <fullName evidence="2">Uncharacterized protein</fullName>
    </submittedName>
</protein>
<proteinExistence type="predicted"/>